<dbReference type="PANTHER" id="PTHR40547">
    <property type="entry name" value="SLL0298 PROTEIN"/>
    <property type="match status" value="1"/>
</dbReference>
<keyword evidence="1" id="KW-0812">Transmembrane</keyword>
<evidence type="ECO:0000313" key="3">
    <source>
        <dbReference type="EMBL" id="KKL99786.1"/>
    </source>
</evidence>
<feature type="domain" description="DUF2062" evidence="2">
    <location>
        <begin position="5"/>
        <end position="145"/>
    </location>
</feature>
<dbReference type="AlphaFoldDB" id="A0A0F9H9X0"/>
<feature type="transmembrane region" description="Helical" evidence="1">
    <location>
        <begin position="21"/>
        <end position="52"/>
    </location>
</feature>
<gene>
    <name evidence="3" type="ORF">LCGC14_1810920</name>
</gene>
<feature type="transmembrane region" description="Helical" evidence="1">
    <location>
        <begin position="115"/>
        <end position="137"/>
    </location>
</feature>
<name>A0A0F9H9X0_9ZZZZ</name>
<comment type="caution">
    <text evidence="3">The sequence shown here is derived from an EMBL/GenBank/DDBJ whole genome shotgun (WGS) entry which is preliminary data.</text>
</comment>
<dbReference type="EMBL" id="LAZR01017589">
    <property type="protein sequence ID" value="KKL99786.1"/>
    <property type="molecule type" value="Genomic_DNA"/>
</dbReference>
<protein>
    <recommendedName>
        <fullName evidence="2">DUF2062 domain-containing protein</fullName>
    </recommendedName>
</protein>
<dbReference type="InterPro" id="IPR018639">
    <property type="entry name" value="DUF2062"/>
</dbReference>
<keyword evidence="1" id="KW-1133">Transmembrane helix</keyword>
<evidence type="ECO:0000256" key="1">
    <source>
        <dbReference type="SAM" id="Phobius"/>
    </source>
</evidence>
<dbReference type="PANTHER" id="PTHR40547:SF1">
    <property type="entry name" value="SLL0298 PROTEIN"/>
    <property type="match status" value="1"/>
</dbReference>
<evidence type="ECO:0000259" key="2">
    <source>
        <dbReference type="Pfam" id="PF09835"/>
    </source>
</evidence>
<reference evidence="3" key="1">
    <citation type="journal article" date="2015" name="Nature">
        <title>Complex archaea that bridge the gap between prokaryotes and eukaryotes.</title>
        <authorList>
            <person name="Spang A."/>
            <person name="Saw J.H."/>
            <person name="Jorgensen S.L."/>
            <person name="Zaremba-Niedzwiedzka K."/>
            <person name="Martijn J."/>
            <person name="Lind A.E."/>
            <person name="van Eijk R."/>
            <person name="Schleper C."/>
            <person name="Guy L."/>
            <person name="Ettema T.J."/>
        </authorList>
    </citation>
    <scope>NUCLEOTIDE SEQUENCE</scope>
</reference>
<sequence length="166" mass="18709">MFVRFRARLQNMLRIDASPKKIAMSFAVGVFIGFSPFFGLHTVFGLLAAYFFRLSRAATVTGVFITNPISLVPIYTFCIWLGMVILGVDMSDVILNIDWKSMTLFTMSVELEALLLPFFVGTIVAGIIGAVVSYHGVRIYVQRERWEEDTWLDSPREPEANKGENS</sequence>
<accession>A0A0F9H9X0</accession>
<feature type="transmembrane region" description="Helical" evidence="1">
    <location>
        <begin position="72"/>
        <end position="95"/>
    </location>
</feature>
<organism evidence="3">
    <name type="scientific">marine sediment metagenome</name>
    <dbReference type="NCBI Taxonomy" id="412755"/>
    <lineage>
        <taxon>unclassified sequences</taxon>
        <taxon>metagenomes</taxon>
        <taxon>ecological metagenomes</taxon>
    </lineage>
</organism>
<proteinExistence type="predicted"/>
<dbReference type="Pfam" id="PF09835">
    <property type="entry name" value="DUF2062"/>
    <property type="match status" value="1"/>
</dbReference>
<keyword evidence="1" id="KW-0472">Membrane</keyword>